<evidence type="ECO:0000313" key="3">
    <source>
        <dbReference type="EMBL" id="KAJ1347507.1"/>
    </source>
</evidence>
<dbReference type="GO" id="GO:0006897">
    <property type="term" value="P:endocytosis"/>
    <property type="evidence" value="ECO:0007669"/>
    <property type="project" value="TreeGrafter"/>
</dbReference>
<dbReference type="AlphaFoldDB" id="A0AAD5LVF6"/>
<dbReference type="GO" id="GO:0005768">
    <property type="term" value="C:endosome"/>
    <property type="evidence" value="ECO:0007669"/>
    <property type="project" value="TreeGrafter"/>
</dbReference>
<dbReference type="GO" id="GO:0030125">
    <property type="term" value="C:clathrin vesicle coat"/>
    <property type="evidence" value="ECO:0007669"/>
    <property type="project" value="TreeGrafter"/>
</dbReference>
<feature type="domain" description="ENTH" evidence="2">
    <location>
        <begin position="3"/>
        <end position="65"/>
    </location>
</feature>
<dbReference type="Gene3D" id="1.25.40.90">
    <property type="match status" value="1"/>
</dbReference>
<protein>
    <submittedName>
        <fullName evidence="3">Clathrin interactor 1</fullName>
    </submittedName>
</protein>
<proteinExistence type="predicted"/>
<dbReference type="GO" id="GO:0005886">
    <property type="term" value="C:plasma membrane"/>
    <property type="evidence" value="ECO:0007669"/>
    <property type="project" value="TreeGrafter"/>
</dbReference>
<dbReference type="Proteomes" id="UP001196413">
    <property type="component" value="Unassembled WGS sequence"/>
</dbReference>
<dbReference type="GO" id="GO:0030276">
    <property type="term" value="F:clathrin binding"/>
    <property type="evidence" value="ECO:0007669"/>
    <property type="project" value="TreeGrafter"/>
</dbReference>
<evidence type="ECO:0000259" key="2">
    <source>
        <dbReference type="Pfam" id="PF01417"/>
    </source>
</evidence>
<evidence type="ECO:0000256" key="1">
    <source>
        <dbReference type="SAM" id="MobiDB-lite"/>
    </source>
</evidence>
<dbReference type="Pfam" id="PF01417">
    <property type="entry name" value="ENTH"/>
    <property type="match status" value="1"/>
</dbReference>
<dbReference type="SUPFAM" id="SSF48464">
    <property type="entry name" value="ENTH/VHS domain"/>
    <property type="match status" value="1"/>
</dbReference>
<reference evidence="3" key="1">
    <citation type="submission" date="2021-06" db="EMBL/GenBank/DDBJ databases">
        <title>Parelaphostrongylus tenuis whole genome reference sequence.</title>
        <authorList>
            <person name="Garwood T.J."/>
            <person name="Larsen P.A."/>
            <person name="Fountain-Jones N.M."/>
            <person name="Garbe J.R."/>
            <person name="Macchietto M.G."/>
            <person name="Kania S.A."/>
            <person name="Gerhold R.W."/>
            <person name="Richards J.E."/>
            <person name="Wolf T.M."/>
        </authorList>
    </citation>
    <scope>NUCLEOTIDE SEQUENCE</scope>
    <source>
        <strain evidence="3">MNPRO001-30</strain>
        <tissue evidence="3">Meninges</tissue>
    </source>
</reference>
<comment type="caution">
    <text evidence="3">The sequence shown here is derived from an EMBL/GenBank/DDBJ whole genome shotgun (WGS) entry which is preliminary data.</text>
</comment>
<dbReference type="EMBL" id="JAHQIW010000323">
    <property type="protein sequence ID" value="KAJ1347507.1"/>
    <property type="molecule type" value="Genomic_DNA"/>
</dbReference>
<accession>A0AAD5LVF6</accession>
<name>A0AAD5LVF6_PARTN</name>
<dbReference type="InterPro" id="IPR008942">
    <property type="entry name" value="ENTH_VHS"/>
</dbReference>
<sequence length="202" mass="23197">MNYTEAENIVYEATNEDPWGPTGPQMKEIASCTFQYDGFNMVTNLLWKRMLEDNKMAWRRVSKTILDLLSDDDKIPAQRKKVKFDCKDRYQGSHQRTFLWIGWIGPSRVMVTITTPTESASLIDAAKTGQYGRYTKKNQQSTAFFQTAAKREYDKIETTESKVLPILSITVREQEEMLEKNGAAQKSTTKADKEQSIARTCI</sequence>
<keyword evidence="4" id="KW-1185">Reference proteome</keyword>
<feature type="region of interest" description="Disordered" evidence="1">
    <location>
        <begin position="179"/>
        <end position="202"/>
    </location>
</feature>
<dbReference type="PANTHER" id="PTHR12276:SF45">
    <property type="entry name" value="CLATHRIN INTERACTOR 1"/>
    <property type="match status" value="1"/>
</dbReference>
<dbReference type="InterPro" id="IPR013809">
    <property type="entry name" value="ENTH"/>
</dbReference>
<dbReference type="GO" id="GO:0005543">
    <property type="term" value="F:phospholipid binding"/>
    <property type="evidence" value="ECO:0007669"/>
    <property type="project" value="TreeGrafter"/>
</dbReference>
<evidence type="ECO:0000313" key="4">
    <source>
        <dbReference type="Proteomes" id="UP001196413"/>
    </source>
</evidence>
<gene>
    <name evidence="3" type="primary">CLINT1</name>
    <name evidence="3" type="ORF">KIN20_002578</name>
</gene>
<organism evidence="3 4">
    <name type="scientific">Parelaphostrongylus tenuis</name>
    <name type="common">Meningeal worm</name>
    <dbReference type="NCBI Taxonomy" id="148309"/>
    <lineage>
        <taxon>Eukaryota</taxon>
        <taxon>Metazoa</taxon>
        <taxon>Ecdysozoa</taxon>
        <taxon>Nematoda</taxon>
        <taxon>Chromadorea</taxon>
        <taxon>Rhabditida</taxon>
        <taxon>Rhabditina</taxon>
        <taxon>Rhabditomorpha</taxon>
        <taxon>Strongyloidea</taxon>
        <taxon>Metastrongylidae</taxon>
        <taxon>Parelaphostrongylus</taxon>
    </lineage>
</organism>
<dbReference type="PANTHER" id="PTHR12276">
    <property type="entry name" value="EPSIN/ENT-RELATED"/>
    <property type="match status" value="1"/>
</dbReference>